<evidence type="ECO:0000259" key="3">
    <source>
        <dbReference type="PROSITE" id="PS50042"/>
    </source>
</evidence>
<keyword evidence="2" id="KW-1133">Transmembrane helix</keyword>
<feature type="transmembrane region" description="Helical" evidence="2">
    <location>
        <begin position="91"/>
        <end position="110"/>
    </location>
</feature>
<dbReference type="PROSITE" id="PS50042">
    <property type="entry name" value="CNMP_BINDING_3"/>
    <property type="match status" value="1"/>
</dbReference>
<sequence length="613" mass="72359">MHSKSISFYDRGDITMRDEGNLLTTRSYKENWQRALKKIKQQILIKRLENLRNSNPIIDELLAHFYQKSELAGISIPKKFPFLIIHPHHKFYLVWLIILSLSLLYITTYGAYNIAFEDHYINSGSSKIEVLVDFIVLFDLILTMNLAYFNDDNILITDRKLILRKFFRLNNLFNLFAAVPFGLYVYVIKLKNLPQIFHLRFVPKLIQLVRLFEKIKNFLFLKIVDIFIIRNKVIAHFAKIFVVIALCLHLVSCIFYVSARIDDFNPDTWVSRNGLKNAEASDKYLASIYWAITTLATIGYGDITPYTAIEKATGMIWMIIGVYIISYTVGQFASFYSSLNDEDKKVTEQLLLAEELAKFAYIPTKVIKQIKLCIKRSSIAICTCKIEKILNEIPSDLRYDIAKNIYKDAIQKFPFFMSKDKNFINYIVFKLEYIEITSEKTLWVPEEFSEGIYFIIEGRIKFLHKKMLFIVTNSGQYIGDIEIFLKTSRKFTVETCEHCKLFKINQECLMDIKTNFTKYYIEMKKSIGKRCKNQMINLAEMVAIRNYYRGRIDKISKDYIMELHTRLQKKFYRFAKGKNRLETLYMFKSQLHLTNRALKYTMKLVRRLKKKLE</sequence>
<keyword evidence="5" id="KW-1185">Reference proteome</keyword>
<dbReference type="AlphaFoldDB" id="A0A1R2AMN9"/>
<reference evidence="4 5" key="1">
    <citation type="submission" date="2016-11" db="EMBL/GenBank/DDBJ databases">
        <title>The macronuclear genome of Stentor coeruleus: a giant cell with tiny introns.</title>
        <authorList>
            <person name="Slabodnick M."/>
            <person name="Ruby J.G."/>
            <person name="Reiff S.B."/>
            <person name="Swart E.C."/>
            <person name="Gosai S."/>
            <person name="Prabakaran S."/>
            <person name="Witkowska E."/>
            <person name="Larue G.E."/>
            <person name="Fisher S."/>
            <person name="Freeman R.M."/>
            <person name="Gunawardena J."/>
            <person name="Chu W."/>
            <person name="Stover N.A."/>
            <person name="Gregory B.D."/>
            <person name="Nowacki M."/>
            <person name="Derisi J."/>
            <person name="Roy S.W."/>
            <person name="Marshall W.F."/>
            <person name="Sood P."/>
        </authorList>
    </citation>
    <scope>NUCLEOTIDE SEQUENCE [LARGE SCALE GENOMIC DNA]</scope>
    <source>
        <strain evidence="4">WM001</strain>
    </source>
</reference>
<dbReference type="InterPro" id="IPR013099">
    <property type="entry name" value="K_chnl_dom"/>
</dbReference>
<dbReference type="Gene3D" id="1.10.287.70">
    <property type="match status" value="1"/>
</dbReference>
<keyword evidence="1" id="KW-0407">Ion channel</keyword>
<dbReference type="OrthoDB" id="433309at2759"/>
<dbReference type="GO" id="GO:0016020">
    <property type="term" value="C:membrane"/>
    <property type="evidence" value="ECO:0007669"/>
    <property type="project" value="InterPro"/>
</dbReference>
<dbReference type="InterPro" id="IPR003938">
    <property type="entry name" value="K_chnl_volt-dep_EAG/ELK/ERG"/>
</dbReference>
<keyword evidence="1" id="KW-0406">Ion transport</keyword>
<keyword evidence="2" id="KW-0472">Membrane</keyword>
<keyword evidence="2" id="KW-0812">Transmembrane</keyword>
<dbReference type="SUPFAM" id="SSF51206">
    <property type="entry name" value="cAMP-binding domain-like"/>
    <property type="match status" value="1"/>
</dbReference>
<feature type="transmembrane region" description="Helical" evidence="2">
    <location>
        <begin position="233"/>
        <end position="257"/>
    </location>
</feature>
<proteinExistence type="predicted"/>
<dbReference type="EMBL" id="MPUH01002006">
    <property type="protein sequence ID" value="OMJ65665.1"/>
    <property type="molecule type" value="Genomic_DNA"/>
</dbReference>
<dbReference type="InterPro" id="IPR018490">
    <property type="entry name" value="cNMP-bd_dom_sf"/>
</dbReference>
<evidence type="ECO:0000313" key="4">
    <source>
        <dbReference type="EMBL" id="OMJ65665.1"/>
    </source>
</evidence>
<name>A0A1R2AMN9_9CILI</name>
<dbReference type="GO" id="GO:0005249">
    <property type="term" value="F:voltage-gated potassium channel activity"/>
    <property type="evidence" value="ECO:0007669"/>
    <property type="project" value="InterPro"/>
</dbReference>
<evidence type="ECO:0000256" key="1">
    <source>
        <dbReference type="ARBA" id="ARBA00023303"/>
    </source>
</evidence>
<dbReference type="CDD" id="cd00038">
    <property type="entry name" value="CAP_ED"/>
    <property type="match status" value="1"/>
</dbReference>
<evidence type="ECO:0000256" key="2">
    <source>
        <dbReference type="SAM" id="Phobius"/>
    </source>
</evidence>
<keyword evidence="1" id="KW-0813">Transport</keyword>
<feature type="transmembrane region" description="Helical" evidence="2">
    <location>
        <begin position="284"/>
        <end position="303"/>
    </location>
</feature>
<dbReference type="Pfam" id="PF07885">
    <property type="entry name" value="Ion_trans_2"/>
    <property type="match status" value="1"/>
</dbReference>
<dbReference type="Proteomes" id="UP000187209">
    <property type="component" value="Unassembled WGS sequence"/>
</dbReference>
<dbReference type="PRINTS" id="PR01463">
    <property type="entry name" value="EAGCHANLFMLY"/>
</dbReference>
<feature type="transmembrane region" description="Helical" evidence="2">
    <location>
        <begin position="169"/>
        <end position="187"/>
    </location>
</feature>
<feature type="transmembrane region" description="Helical" evidence="2">
    <location>
        <begin position="130"/>
        <end position="149"/>
    </location>
</feature>
<protein>
    <recommendedName>
        <fullName evidence="3">Cyclic nucleotide-binding domain-containing protein</fullName>
    </recommendedName>
</protein>
<gene>
    <name evidence="4" type="ORF">SteCoe_37823</name>
</gene>
<dbReference type="InterPro" id="IPR000595">
    <property type="entry name" value="cNMP-bd_dom"/>
</dbReference>
<evidence type="ECO:0000313" key="5">
    <source>
        <dbReference type="Proteomes" id="UP000187209"/>
    </source>
</evidence>
<dbReference type="Pfam" id="PF00027">
    <property type="entry name" value="cNMP_binding"/>
    <property type="match status" value="1"/>
</dbReference>
<dbReference type="PANTHER" id="PTHR47823:SF9">
    <property type="entry name" value="CHROMOSOME UNDETERMINED SCAFFOLD_10, WHOLE GENOME SHOTGUN SEQUENCE"/>
    <property type="match status" value="1"/>
</dbReference>
<dbReference type="Gene3D" id="2.60.120.10">
    <property type="entry name" value="Jelly Rolls"/>
    <property type="match status" value="1"/>
</dbReference>
<comment type="caution">
    <text evidence="4">The sequence shown here is derived from an EMBL/GenBank/DDBJ whole genome shotgun (WGS) entry which is preliminary data.</text>
</comment>
<dbReference type="PANTHER" id="PTHR47823">
    <property type="entry name" value="ION_TRANS DOMAIN-CONTAINING PROTEIN"/>
    <property type="match status" value="1"/>
</dbReference>
<organism evidence="4 5">
    <name type="scientific">Stentor coeruleus</name>
    <dbReference type="NCBI Taxonomy" id="5963"/>
    <lineage>
        <taxon>Eukaryota</taxon>
        <taxon>Sar</taxon>
        <taxon>Alveolata</taxon>
        <taxon>Ciliophora</taxon>
        <taxon>Postciliodesmatophora</taxon>
        <taxon>Heterotrichea</taxon>
        <taxon>Heterotrichida</taxon>
        <taxon>Stentoridae</taxon>
        <taxon>Stentor</taxon>
    </lineage>
</organism>
<accession>A0A1R2AMN9</accession>
<feature type="transmembrane region" description="Helical" evidence="2">
    <location>
        <begin position="315"/>
        <end position="336"/>
    </location>
</feature>
<feature type="domain" description="Cyclic nucleotide-binding" evidence="3">
    <location>
        <begin position="415"/>
        <end position="512"/>
    </location>
</feature>
<dbReference type="SUPFAM" id="SSF81324">
    <property type="entry name" value="Voltage-gated potassium channels"/>
    <property type="match status" value="1"/>
</dbReference>
<dbReference type="InterPro" id="IPR014710">
    <property type="entry name" value="RmlC-like_jellyroll"/>
</dbReference>